<sequence length="241" mass="24358">MQTAIVLPAPGAVPAPIAPPPIARSKVTAPKAVADKEPAASTSPNPIILFGLDQRGRAHAACFVGGDTLALERAADAMDLFFVVAETDALRDLAAKLAVGRLFPASGKAFVPFTSAPLYDRLLAAAGITDAPRPLKAAGKFAEAGGGAGAKPGGASGGSGAGDPPATRAGAKAPADHSQIGIGSLVLAQGDDEEDEGYYAAKVIATKADDAFVLTWAEYPDLPEFGRSRRALALLHPEAAE</sequence>
<feature type="compositionally biased region" description="Gly residues" evidence="1">
    <location>
        <begin position="148"/>
        <end position="161"/>
    </location>
</feature>
<organism evidence="2 3">
    <name type="scientific">Methylobacterium trifolii</name>
    <dbReference type="NCBI Taxonomy" id="1003092"/>
    <lineage>
        <taxon>Bacteria</taxon>
        <taxon>Pseudomonadati</taxon>
        <taxon>Pseudomonadota</taxon>
        <taxon>Alphaproteobacteria</taxon>
        <taxon>Hyphomicrobiales</taxon>
        <taxon>Methylobacteriaceae</taxon>
        <taxon>Methylobacterium</taxon>
    </lineage>
</organism>
<evidence type="ECO:0000313" key="3">
    <source>
        <dbReference type="Proteomes" id="UP001055057"/>
    </source>
</evidence>
<feature type="region of interest" description="Disordered" evidence="1">
    <location>
        <begin position="148"/>
        <end position="176"/>
    </location>
</feature>
<protein>
    <submittedName>
        <fullName evidence="2">Uncharacterized protein</fullName>
    </submittedName>
</protein>
<dbReference type="Proteomes" id="UP001055057">
    <property type="component" value="Unassembled WGS sequence"/>
</dbReference>
<comment type="caution">
    <text evidence="2">The sequence shown here is derived from an EMBL/GenBank/DDBJ whole genome shotgun (WGS) entry which is preliminary data.</text>
</comment>
<keyword evidence="3" id="KW-1185">Reference proteome</keyword>
<reference evidence="2" key="2">
    <citation type="submission" date="2021-08" db="EMBL/GenBank/DDBJ databases">
        <authorList>
            <person name="Tani A."/>
            <person name="Ola A."/>
            <person name="Ogura Y."/>
            <person name="Katsura K."/>
            <person name="Hayashi T."/>
        </authorList>
    </citation>
    <scope>NUCLEOTIDE SEQUENCE</scope>
    <source>
        <strain evidence="2">DSM 23632</strain>
    </source>
</reference>
<proteinExistence type="predicted"/>
<dbReference type="EMBL" id="BPRB01000275">
    <property type="protein sequence ID" value="GJE62111.1"/>
    <property type="molecule type" value="Genomic_DNA"/>
</dbReference>
<accession>A0ABQ4U4C5</accession>
<evidence type="ECO:0000256" key="1">
    <source>
        <dbReference type="SAM" id="MobiDB-lite"/>
    </source>
</evidence>
<name>A0ABQ4U4C5_9HYPH</name>
<evidence type="ECO:0000313" key="2">
    <source>
        <dbReference type="EMBL" id="GJE62111.1"/>
    </source>
</evidence>
<gene>
    <name evidence="2" type="ORF">MPOCJGCO_4241</name>
</gene>
<reference evidence="2" key="1">
    <citation type="journal article" date="2021" name="Front. Microbiol.">
        <title>Comprehensive Comparative Genomics and Phenotyping of Methylobacterium Species.</title>
        <authorList>
            <person name="Alessa O."/>
            <person name="Ogura Y."/>
            <person name="Fujitani Y."/>
            <person name="Takami H."/>
            <person name="Hayashi T."/>
            <person name="Sahin N."/>
            <person name="Tani A."/>
        </authorList>
    </citation>
    <scope>NUCLEOTIDE SEQUENCE</scope>
    <source>
        <strain evidence="2">DSM 23632</strain>
    </source>
</reference>